<protein>
    <submittedName>
        <fullName evidence="1">Cu-metallothionein 4</fullName>
    </submittedName>
</protein>
<dbReference type="AlphaFoldDB" id="A0A172QP70"/>
<accession>A0A172QP70</accession>
<sequence length="60" mass="6258">MPTSFASVVPLPACNCQPCENCDPCNCNPCKCGVSDGCKCNPCKCADCKCTGTESCCQKN</sequence>
<reference evidence="1" key="1">
    <citation type="journal article" date="2016" name="BMC Genomics">
        <title>The Tetrahymena metallothionein gene family: twenty-one new cDNAs, molecular characterization, phylogenetic study and comparative analysis of the gene expression under different abiotic stressors.</title>
        <authorList>
            <person name="de Francisco P."/>
            <person name="Melgar L.M."/>
            <person name="Diaz S."/>
            <person name="Martin-Gonzalez A."/>
            <person name="Gutierrez J.C."/>
        </authorList>
    </citation>
    <scope>NUCLEOTIDE SEQUENCE</scope>
</reference>
<dbReference type="EMBL" id="KU167650">
    <property type="protein sequence ID" value="AND99559.1"/>
    <property type="molecule type" value="mRNA"/>
</dbReference>
<evidence type="ECO:0000313" key="1">
    <source>
        <dbReference type="EMBL" id="AND99559.1"/>
    </source>
</evidence>
<dbReference type="SMR" id="A0A172QP70"/>
<organism evidence="1">
    <name type="scientific">Tetrahymena borealis</name>
    <dbReference type="NCBI Taxonomy" id="5893"/>
    <lineage>
        <taxon>Eukaryota</taxon>
        <taxon>Sar</taxon>
        <taxon>Alveolata</taxon>
        <taxon>Ciliophora</taxon>
        <taxon>Intramacronucleata</taxon>
        <taxon>Oligohymenophorea</taxon>
        <taxon>Hymenostomatida</taxon>
        <taxon>Tetrahymenina</taxon>
        <taxon>Tetrahymenidae</taxon>
        <taxon>Tetrahymena</taxon>
    </lineage>
</organism>
<gene>
    <name evidence="1" type="primary">MTT4</name>
</gene>
<proteinExistence type="evidence at transcript level"/>
<name>A0A172QP70_TETBO</name>